<dbReference type="Proteomes" id="UP000735302">
    <property type="component" value="Unassembled WGS sequence"/>
</dbReference>
<comment type="caution">
    <text evidence="1">The sequence shown here is derived from an EMBL/GenBank/DDBJ whole genome shotgun (WGS) entry which is preliminary data.</text>
</comment>
<accession>A0AAV3Z3T0</accession>
<evidence type="ECO:0000313" key="1">
    <source>
        <dbReference type="EMBL" id="GFN89216.1"/>
    </source>
</evidence>
<proteinExistence type="predicted"/>
<sequence>MESEDDALEHSPNRSVLLTSYSINTAIPNQLSIRPIDELQYQHGYTEPAIDPFYIRVTVLTRLYRTGYRSVLYTSYSINTAIANQLSIHPIYELQYQHGYTEPAVGPSYIRVRVSTRLYRTG</sequence>
<keyword evidence="2" id="KW-1185">Reference proteome</keyword>
<name>A0AAV3Z3T0_9GAST</name>
<gene>
    <name evidence="1" type="ORF">PoB_001572200</name>
</gene>
<reference evidence="1 2" key="1">
    <citation type="journal article" date="2021" name="Elife">
        <title>Chloroplast acquisition without the gene transfer in kleptoplastic sea slugs, Plakobranchus ocellatus.</title>
        <authorList>
            <person name="Maeda T."/>
            <person name="Takahashi S."/>
            <person name="Yoshida T."/>
            <person name="Shimamura S."/>
            <person name="Takaki Y."/>
            <person name="Nagai Y."/>
            <person name="Toyoda A."/>
            <person name="Suzuki Y."/>
            <person name="Arimoto A."/>
            <person name="Ishii H."/>
            <person name="Satoh N."/>
            <person name="Nishiyama T."/>
            <person name="Hasebe M."/>
            <person name="Maruyama T."/>
            <person name="Minagawa J."/>
            <person name="Obokata J."/>
            <person name="Shigenobu S."/>
        </authorList>
    </citation>
    <scope>NUCLEOTIDE SEQUENCE [LARGE SCALE GENOMIC DNA]</scope>
</reference>
<evidence type="ECO:0000313" key="2">
    <source>
        <dbReference type="Proteomes" id="UP000735302"/>
    </source>
</evidence>
<organism evidence="1 2">
    <name type="scientific">Plakobranchus ocellatus</name>
    <dbReference type="NCBI Taxonomy" id="259542"/>
    <lineage>
        <taxon>Eukaryota</taxon>
        <taxon>Metazoa</taxon>
        <taxon>Spiralia</taxon>
        <taxon>Lophotrochozoa</taxon>
        <taxon>Mollusca</taxon>
        <taxon>Gastropoda</taxon>
        <taxon>Heterobranchia</taxon>
        <taxon>Euthyneura</taxon>
        <taxon>Panpulmonata</taxon>
        <taxon>Sacoglossa</taxon>
        <taxon>Placobranchoidea</taxon>
        <taxon>Plakobranchidae</taxon>
        <taxon>Plakobranchus</taxon>
    </lineage>
</organism>
<dbReference type="EMBL" id="BLXT01001916">
    <property type="protein sequence ID" value="GFN89216.1"/>
    <property type="molecule type" value="Genomic_DNA"/>
</dbReference>
<dbReference type="AlphaFoldDB" id="A0AAV3Z3T0"/>
<protein>
    <submittedName>
        <fullName evidence="1">Uncharacterized protein</fullName>
    </submittedName>
</protein>